<dbReference type="RefSeq" id="WP_012833186.1">
    <property type="nucleotide sequence ID" value="NC_013441.1"/>
</dbReference>
<keyword evidence="1 5" id="KW-0032">Aminotransferase</keyword>
<dbReference type="HOGENOM" id="CLU_017584_3_3_11"/>
<dbReference type="InterPro" id="IPR004839">
    <property type="entry name" value="Aminotransferase_I/II_large"/>
</dbReference>
<accession>D0L5T7</accession>
<reference evidence="5 6" key="2">
    <citation type="journal article" date="2010" name="Stand. Genomic Sci.">
        <title>Complete genome sequence of Gordonia bronchialis type strain (3410).</title>
        <authorList>
            <person name="Ivanova N."/>
            <person name="Sikorski J."/>
            <person name="Jando M."/>
            <person name="Lapidus A."/>
            <person name="Nolan M."/>
            <person name="Lucas S."/>
            <person name="Del Rio T.G."/>
            <person name="Tice H."/>
            <person name="Copeland A."/>
            <person name="Cheng J.F."/>
            <person name="Chen F."/>
            <person name="Bruce D."/>
            <person name="Goodwin L."/>
            <person name="Pitluck S."/>
            <person name="Mavromatis K."/>
            <person name="Ovchinnikova G."/>
            <person name="Pati A."/>
            <person name="Chen A."/>
            <person name="Palaniappan K."/>
            <person name="Land M."/>
            <person name="Hauser L."/>
            <person name="Chang Y.J."/>
            <person name="Jeffries C.D."/>
            <person name="Chain P."/>
            <person name="Saunders E."/>
            <person name="Han C."/>
            <person name="Detter J.C."/>
            <person name="Brettin T."/>
            <person name="Rohde M."/>
            <person name="Goker M."/>
            <person name="Bristow J."/>
            <person name="Eisen J.A."/>
            <person name="Markowitz V."/>
            <person name="Hugenholtz P."/>
            <person name="Klenk H.P."/>
            <person name="Kyrpides N.C."/>
        </authorList>
    </citation>
    <scope>NUCLEOTIDE SEQUENCE [LARGE SCALE GENOMIC DNA]</scope>
    <source>
        <strain evidence="6">ATCC 25592 / DSM 43247 / BCRC 13721 / JCM 3198 / KCTC 3076 / NBRC 16047 / NCTC 10667</strain>
    </source>
</reference>
<dbReference type="GO" id="GO:0030170">
    <property type="term" value="F:pyridoxal phosphate binding"/>
    <property type="evidence" value="ECO:0007669"/>
    <property type="project" value="InterPro"/>
</dbReference>
<organism evidence="5 6">
    <name type="scientific">Gordonia bronchialis (strain ATCC 25592 / DSM 43247 / BCRC 13721 / JCM 3198 / KCTC 3076 / NBRC 16047 / NCTC 10667)</name>
    <name type="common">Rhodococcus bronchialis</name>
    <dbReference type="NCBI Taxonomy" id="526226"/>
    <lineage>
        <taxon>Bacteria</taxon>
        <taxon>Bacillati</taxon>
        <taxon>Actinomycetota</taxon>
        <taxon>Actinomycetes</taxon>
        <taxon>Mycobacteriales</taxon>
        <taxon>Gordoniaceae</taxon>
        <taxon>Gordonia</taxon>
    </lineage>
</organism>
<dbReference type="PANTHER" id="PTHR43643">
    <property type="entry name" value="HISTIDINOL-PHOSPHATE AMINOTRANSFERASE 2"/>
    <property type="match status" value="1"/>
</dbReference>
<evidence type="ECO:0000313" key="5">
    <source>
        <dbReference type="EMBL" id="ACY20616.1"/>
    </source>
</evidence>
<dbReference type="InterPro" id="IPR015424">
    <property type="entry name" value="PyrdxlP-dep_Trfase"/>
</dbReference>
<dbReference type="AlphaFoldDB" id="D0L5T7"/>
<dbReference type="Gene3D" id="3.90.1150.10">
    <property type="entry name" value="Aspartate Aminotransferase, domain 1"/>
    <property type="match status" value="1"/>
</dbReference>
<protein>
    <submittedName>
        <fullName evidence="5">Aminotransferase class I and II</fullName>
    </submittedName>
</protein>
<evidence type="ECO:0000313" key="6">
    <source>
        <dbReference type="Proteomes" id="UP000001219"/>
    </source>
</evidence>
<dbReference type="EMBL" id="CP001802">
    <property type="protein sequence ID" value="ACY20616.1"/>
    <property type="molecule type" value="Genomic_DNA"/>
</dbReference>
<proteinExistence type="predicted"/>
<evidence type="ECO:0000256" key="2">
    <source>
        <dbReference type="ARBA" id="ARBA00022679"/>
    </source>
</evidence>
<feature type="domain" description="Aminotransferase class I/classII large" evidence="4">
    <location>
        <begin position="16"/>
        <end position="338"/>
    </location>
</feature>
<dbReference type="InterPro" id="IPR015422">
    <property type="entry name" value="PyrdxlP-dep_Trfase_small"/>
</dbReference>
<keyword evidence="6" id="KW-1185">Reference proteome</keyword>
<reference evidence="6" key="1">
    <citation type="submission" date="2009-10" db="EMBL/GenBank/DDBJ databases">
        <title>The complete chromosome of Gordonia bronchialis DSM 43247.</title>
        <authorList>
            <consortium name="US DOE Joint Genome Institute (JGI-PGF)"/>
            <person name="Lucas S."/>
            <person name="Copeland A."/>
            <person name="Lapidus A."/>
            <person name="Glavina del Rio T."/>
            <person name="Dalin E."/>
            <person name="Tice H."/>
            <person name="Bruce D."/>
            <person name="Goodwin L."/>
            <person name="Pitluck S."/>
            <person name="Kyrpides N."/>
            <person name="Mavromatis K."/>
            <person name="Ivanova N."/>
            <person name="Ovchinnikova G."/>
            <person name="Saunders E."/>
            <person name="Brettin T."/>
            <person name="Detter J.C."/>
            <person name="Han C."/>
            <person name="Larimer F."/>
            <person name="Land M."/>
            <person name="Hauser L."/>
            <person name="Markowitz V."/>
            <person name="Cheng J.-F."/>
            <person name="Hugenholtz P."/>
            <person name="Woyke T."/>
            <person name="Wu D."/>
            <person name="Jando M."/>
            <person name="Schneider S."/>
            <person name="Goeker M."/>
            <person name="Klenk H.-P."/>
            <person name="Eisen J.A."/>
        </authorList>
    </citation>
    <scope>NUCLEOTIDE SEQUENCE [LARGE SCALE GENOMIC DNA]</scope>
    <source>
        <strain evidence="6">ATCC 25592 / DSM 43247 / BCRC 13721 / JCM 3198 / KCTC 3076 / NBRC 16047 / NCTC 10667</strain>
    </source>
</reference>
<gene>
    <name evidence="5" type="ordered locus">Gbro_1329</name>
</gene>
<dbReference type="SUPFAM" id="SSF53383">
    <property type="entry name" value="PLP-dependent transferases"/>
    <property type="match status" value="1"/>
</dbReference>
<evidence type="ECO:0000259" key="4">
    <source>
        <dbReference type="Pfam" id="PF00155"/>
    </source>
</evidence>
<dbReference type="STRING" id="526226.Gbro_1329"/>
<dbReference type="CDD" id="cd00609">
    <property type="entry name" value="AAT_like"/>
    <property type="match status" value="1"/>
</dbReference>
<dbReference type="PANTHER" id="PTHR43643:SF3">
    <property type="entry name" value="HISTIDINOL-PHOSPHATE AMINOTRANSFERASE"/>
    <property type="match status" value="1"/>
</dbReference>
<dbReference type="Pfam" id="PF00155">
    <property type="entry name" value="Aminotran_1_2"/>
    <property type="match status" value="1"/>
</dbReference>
<dbReference type="Proteomes" id="UP000001219">
    <property type="component" value="Chromosome"/>
</dbReference>
<dbReference type="InterPro" id="IPR050106">
    <property type="entry name" value="HistidinolP_aminotransfase"/>
</dbReference>
<dbReference type="eggNOG" id="COG0079">
    <property type="taxonomic scope" value="Bacteria"/>
</dbReference>
<dbReference type="KEGG" id="gbr:Gbro_1329"/>
<name>D0L5T7_GORB4</name>
<dbReference type="GO" id="GO:0008483">
    <property type="term" value="F:transaminase activity"/>
    <property type="evidence" value="ECO:0007669"/>
    <property type="project" value="UniProtKB-KW"/>
</dbReference>
<sequence length="345" mass="35717">MTLTRAPAMAAAPYRLSLNESPYGPLPAVARVLAAGVVEVNRYPDFFPDRLRATIAAHLSVAADRISVGPGATGLAHTVLAESSVRARGRGVTAPTLVTSTPTFDGYPILAGMLGIEVRATELDAHGGTDLDALASAVDADTSAVAICSPHNPTGSVVSEDALVAFLREVPPSVTVIFDEAYAEFCDDPPDIIGLTRRFPTLVALRTFSKAHGLAALRVGYALVGAEMGAALRAREIPFAVGPAALAAVPVALAARAELDDRVSAMRTERARLSAMLTAIGASPLPSQGNFVFLPGDDGLQVGTLLNTVGVLGKRCGDFGFRLTVGDCASTDYLVGALRLTARKA</sequence>
<evidence type="ECO:0000256" key="3">
    <source>
        <dbReference type="ARBA" id="ARBA00022898"/>
    </source>
</evidence>
<dbReference type="Gene3D" id="3.40.640.10">
    <property type="entry name" value="Type I PLP-dependent aspartate aminotransferase-like (Major domain)"/>
    <property type="match status" value="1"/>
</dbReference>
<evidence type="ECO:0000256" key="1">
    <source>
        <dbReference type="ARBA" id="ARBA00022576"/>
    </source>
</evidence>
<keyword evidence="3" id="KW-0663">Pyridoxal phosphate</keyword>
<keyword evidence="2" id="KW-0808">Transferase</keyword>
<dbReference type="InterPro" id="IPR015421">
    <property type="entry name" value="PyrdxlP-dep_Trfase_major"/>
</dbReference>